<evidence type="ECO:0000259" key="4">
    <source>
        <dbReference type="Pfam" id="PF01464"/>
    </source>
</evidence>
<dbReference type="STRING" id="1123510.GCA_000620025_02318"/>
<feature type="chain" id="PRO_5016748894" evidence="3">
    <location>
        <begin position="33"/>
        <end position="664"/>
    </location>
</feature>
<evidence type="ECO:0000256" key="2">
    <source>
        <dbReference type="ARBA" id="ARBA00022729"/>
    </source>
</evidence>
<comment type="similarity">
    <text evidence="1">Belongs to the transglycosylase Slt family.</text>
</comment>
<feature type="domain" description="Lytic transglycosylase superhelical linker" evidence="5">
    <location>
        <begin position="415"/>
        <end position="480"/>
    </location>
</feature>
<protein>
    <submittedName>
        <fullName evidence="6">Lytic transglycosylase</fullName>
    </submittedName>
</protein>
<dbReference type="PANTHER" id="PTHR37423">
    <property type="entry name" value="SOLUBLE LYTIC MUREIN TRANSGLYCOSYLASE-RELATED"/>
    <property type="match status" value="1"/>
</dbReference>
<dbReference type="PANTHER" id="PTHR37423:SF5">
    <property type="entry name" value="SOLUBLE LYTIC MUREIN TRANSGLYCOSYLASE"/>
    <property type="match status" value="1"/>
</dbReference>
<dbReference type="Gene3D" id="1.10.530.10">
    <property type="match status" value="1"/>
</dbReference>
<dbReference type="Proteomes" id="UP000267342">
    <property type="component" value="Chromosome"/>
</dbReference>
<dbReference type="OrthoDB" id="92254at2"/>
<dbReference type="CDD" id="cd13401">
    <property type="entry name" value="Slt70-like"/>
    <property type="match status" value="1"/>
</dbReference>
<keyword evidence="2 3" id="KW-0732">Signal</keyword>
<dbReference type="GO" id="GO:0000270">
    <property type="term" value="P:peptidoglycan metabolic process"/>
    <property type="evidence" value="ECO:0007669"/>
    <property type="project" value="InterPro"/>
</dbReference>
<evidence type="ECO:0000259" key="5">
    <source>
        <dbReference type="Pfam" id="PF14718"/>
    </source>
</evidence>
<dbReference type="InterPro" id="IPR023346">
    <property type="entry name" value="Lysozyme-like_dom_sf"/>
</dbReference>
<dbReference type="SUPFAM" id="SSF48435">
    <property type="entry name" value="Bacterial muramidases"/>
    <property type="match status" value="1"/>
</dbReference>
<dbReference type="Gene3D" id="1.10.1240.20">
    <property type="entry name" value="Lytic transglycosylase, superhelical linker domain"/>
    <property type="match status" value="1"/>
</dbReference>
<organism evidence="6 7">
    <name type="scientific">Zymobacter palmae</name>
    <dbReference type="NCBI Taxonomy" id="33074"/>
    <lineage>
        <taxon>Bacteria</taxon>
        <taxon>Pseudomonadati</taxon>
        <taxon>Pseudomonadota</taxon>
        <taxon>Gammaproteobacteria</taxon>
        <taxon>Oceanospirillales</taxon>
        <taxon>Halomonadaceae</taxon>
        <taxon>Zymobacter group</taxon>
        <taxon>Zymobacter</taxon>
    </lineage>
</organism>
<evidence type="ECO:0000256" key="3">
    <source>
        <dbReference type="SAM" id="SignalP"/>
    </source>
</evidence>
<dbReference type="Pfam" id="PF01464">
    <property type="entry name" value="SLT"/>
    <property type="match status" value="1"/>
</dbReference>
<dbReference type="GO" id="GO:0008933">
    <property type="term" value="F:peptidoglycan lytic transglycosylase activity"/>
    <property type="evidence" value="ECO:0007669"/>
    <property type="project" value="InterPro"/>
</dbReference>
<name>A0A348HE08_9GAMM</name>
<reference evidence="6 7" key="1">
    <citation type="submission" date="2018-09" db="EMBL/GenBank/DDBJ databases">
        <title>Zymobacter palmae IAM14233 (=T109) whole genome analysis.</title>
        <authorList>
            <person name="Yanase H."/>
        </authorList>
    </citation>
    <scope>NUCLEOTIDE SEQUENCE [LARGE SCALE GENOMIC DNA]</scope>
    <source>
        <strain evidence="6 7">IAM14233</strain>
    </source>
</reference>
<dbReference type="Gene3D" id="1.25.20.10">
    <property type="entry name" value="Bacterial muramidases"/>
    <property type="match status" value="1"/>
</dbReference>
<dbReference type="InterPro" id="IPR037061">
    <property type="entry name" value="Lytic_TGlycoase_superhlx_L_sf"/>
</dbReference>
<keyword evidence="7" id="KW-1185">Reference proteome</keyword>
<dbReference type="SUPFAM" id="SSF53955">
    <property type="entry name" value="Lysozyme-like"/>
    <property type="match status" value="1"/>
</dbReference>
<dbReference type="RefSeq" id="WP_027705372.1">
    <property type="nucleotide sequence ID" value="NZ_AP018933.1"/>
</dbReference>
<evidence type="ECO:0000256" key="1">
    <source>
        <dbReference type="ARBA" id="ARBA00007734"/>
    </source>
</evidence>
<accession>A0A348HE08</accession>
<proteinExistence type="inferred from homology"/>
<dbReference type="InterPro" id="IPR012289">
    <property type="entry name" value="Lytic_TGlycosylase_superhlx_L"/>
</dbReference>
<dbReference type="Pfam" id="PF14718">
    <property type="entry name" value="SLT_L"/>
    <property type="match status" value="1"/>
</dbReference>
<gene>
    <name evidence="6" type="ORF">ZBT109_1099</name>
</gene>
<dbReference type="InterPro" id="IPR008939">
    <property type="entry name" value="Lytic_TGlycosylase_superhlx_U"/>
</dbReference>
<dbReference type="KEGG" id="zpl:ZBT109_1099"/>
<dbReference type="InterPro" id="IPR000189">
    <property type="entry name" value="Transglyc_AS"/>
</dbReference>
<dbReference type="InterPro" id="IPR008258">
    <property type="entry name" value="Transglycosylase_SLT_dom_1"/>
</dbReference>
<dbReference type="GO" id="GO:0042597">
    <property type="term" value="C:periplasmic space"/>
    <property type="evidence" value="ECO:0007669"/>
    <property type="project" value="InterPro"/>
</dbReference>
<dbReference type="GO" id="GO:0016020">
    <property type="term" value="C:membrane"/>
    <property type="evidence" value="ECO:0007669"/>
    <property type="project" value="InterPro"/>
</dbReference>
<dbReference type="AlphaFoldDB" id="A0A348HE08"/>
<dbReference type="PROSITE" id="PS00922">
    <property type="entry name" value="TRANSGLYCOSYLASE"/>
    <property type="match status" value="1"/>
</dbReference>
<dbReference type="EMBL" id="AP018933">
    <property type="protein sequence ID" value="BBG29860.1"/>
    <property type="molecule type" value="Genomic_DNA"/>
</dbReference>
<evidence type="ECO:0000313" key="6">
    <source>
        <dbReference type="EMBL" id="BBG29860.1"/>
    </source>
</evidence>
<evidence type="ECO:0000313" key="7">
    <source>
        <dbReference type="Proteomes" id="UP000267342"/>
    </source>
</evidence>
<dbReference type="GO" id="GO:0004553">
    <property type="term" value="F:hydrolase activity, hydrolyzing O-glycosyl compounds"/>
    <property type="evidence" value="ECO:0007669"/>
    <property type="project" value="InterPro"/>
</dbReference>
<feature type="signal peptide" evidence="3">
    <location>
        <begin position="1"/>
        <end position="32"/>
    </location>
</feature>
<sequence>MSASFGTLSLTSRRLAFSLALGLTGLMGPAFATEAASDQEMRQALSDARSSVWDTMDQKALSQHVLEGYLTYHRLLQQLPSVAPATINQFISAHQDSPVSEWMRNQAQLQYGKASNMAALLAVSNETLPKNLQAQCYLLSARLMQAAPVANQAAADARELWRSGQNIPNECNGLFTQLRDTARLDNADDWQRMMAVWRKGDMRQVDQLRKRFEGSPRWQGALDAFDNVRNQPEAVAQLPALSTSDGHAREALIYSSLYRYARQNTAAALSFWQARGNQLVLMPEQRTQLEHDLLQLTLSRQTPGFNSWVDQRLMQRQDDDLTLLRIRNALLAQSWQDVIRWVDHLSPRTHGDARWQYWQGRALAALDRQQEANAAFKQAAQGHDFYAFVAADRLHQPYALPIQPAAVDNGTRQRLSQIPAIQRIQALYKIDEPSLALSEWQWLLKNASPEERRQFAAFAQSQQWYNLTVAAALDRRIWDAVELRFPLAYPDMFNRWATTRQLDTYLLMGVARRESAYNPVIQSSAGARGLMQLMPATAKHVSRKEGIPYAGVSDLNDPDTNIALGSAYLRSLLDRYQGNRIAAVAAYNAGPNRVDRWLSTSDLPFDLFIEQIPFKETREYVLAVLSYRTILERQAQPDSQLPVLTAPERMRTYNSDLVNFQPNA</sequence>
<feature type="domain" description="Transglycosylase SLT" evidence="4">
    <location>
        <begin position="492"/>
        <end position="600"/>
    </location>
</feature>